<proteinExistence type="predicted"/>
<feature type="region of interest" description="Disordered" evidence="1">
    <location>
        <begin position="1"/>
        <end position="34"/>
    </location>
</feature>
<dbReference type="NCBIfam" id="TIGR00377">
    <property type="entry name" value="ant_ant_sig"/>
    <property type="match status" value="1"/>
</dbReference>
<evidence type="ECO:0000313" key="3">
    <source>
        <dbReference type="EMBL" id="UQX10296.1"/>
    </source>
</evidence>
<evidence type="ECO:0000259" key="2">
    <source>
        <dbReference type="PROSITE" id="PS50801"/>
    </source>
</evidence>
<dbReference type="Proteomes" id="UP001056610">
    <property type="component" value="Chromosome"/>
</dbReference>
<reference evidence="3" key="1">
    <citation type="submission" date="2022-05" db="EMBL/GenBank/DDBJ databases">
        <title>A methanotrophic Mycobacterium dominates a cave microbial ecosystem.</title>
        <authorList>
            <person name="Van Spanning R.J.M."/>
            <person name="Guan Q."/>
            <person name="Melkonian C."/>
            <person name="Gallant J."/>
            <person name="Polerecky L."/>
            <person name="Flot J.-F."/>
            <person name="Brandt B.W."/>
            <person name="Braster M."/>
            <person name="Iturbe Espinoza P."/>
            <person name="Aerts J."/>
            <person name="Meima-Franke M."/>
            <person name="Piersma S.R."/>
            <person name="Bunduc C."/>
            <person name="Ummels R."/>
            <person name="Pain A."/>
            <person name="Fleming E.J."/>
            <person name="van der Wel N."/>
            <person name="Gherman V.D."/>
            <person name="Sarbu S.M."/>
            <person name="Bodelier P.L.E."/>
            <person name="Bitter W."/>
        </authorList>
    </citation>
    <scope>NUCLEOTIDE SEQUENCE</scope>
    <source>
        <strain evidence="3">Sulfur Cave</strain>
    </source>
</reference>
<dbReference type="Pfam" id="PF01740">
    <property type="entry name" value="STAS"/>
    <property type="match status" value="1"/>
</dbReference>
<dbReference type="EMBL" id="CP097320">
    <property type="protein sequence ID" value="UQX10296.1"/>
    <property type="molecule type" value="Genomic_DNA"/>
</dbReference>
<dbReference type="InterPro" id="IPR002645">
    <property type="entry name" value="STAS_dom"/>
</dbReference>
<dbReference type="RefSeq" id="WP_219070949.1">
    <property type="nucleotide sequence ID" value="NZ_CAJUXY010000208.1"/>
</dbReference>
<feature type="domain" description="STAS" evidence="2">
    <location>
        <begin position="33"/>
        <end position="148"/>
    </location>
</feature>
<protein>
    <submittedName>
        <fullName evidence="3">Anti-sigma factor antagonist</fullName>
    </submittedName>
</protein>
<sequence>MNPVRRLSVSTPPSRPPSSFGEPRPLRGGSTGLRATSVRDGSAVIVSVAGEVDASNEDFWSHLLSKMGAAATAPGPFVVDVRGLRFLACGAFPILAREAQRCRRRGFNLHLVSNRAAIARTAAACGLRPVLLIFPTVRFSHLGLVSLL</sequence>
<evidence type="ECO:0000313" key="4">
    <source>
        <dbReference type="Proteomes" id="UP001056610"/>
    </source>
</evidence>
<gene>
    <name evidence="3" type="ORF">M5I08_19455</name>
</gene>
<dbReference type="InterPro" id="IPR003658">
    <property type="entry name" value="Anti-sigma_ant"/>
</dbReference>
<dbReference type="PROSITE" id="PS50801">
    <property type="entry name" value="STAS"/>
    <property type="match status" value="1"/>
</dbReference>
<accession>A0ABY4QKD2</accession>
<feature type="compositionally biased region" description="Low complexity" evidence="1">
    <location>
        <begin position="1"/>
        <end position="12"/>
    </location>
</feature>
<evidence type="ECO:0000256" key="1">
    <source>
        <dbReference type="SAM" id="MobiDB-lite"/>
    </source>
</evidence>
<keyword evidence="4" id="KW-1185">Reference proteome</keyword>
<organism evidence="3 4">
    <name type="scientific">Candidatus Mycobacterium methanotrophicum</name>
    <dbReference type="NCBI Taxonomy" id="2943498"/>
    <lineage>
        <taxon>Bacteria</taxon>
        <taxon>Bacillati</taxon>
        <taxon>Actinomycetota</taxon>
        <taxon>Actinomycetes</taxon>
        <taxon>Mycobacteriales</taxon>
        <taxon>Mycobacteriaceae</taxon>
        <taxon>Mycobacterium</taxon>
    </lineage>
</organism>
<name>A0ABY4QKD2_9MYCO</name>